<sequence>MLDKMNEPLQERNHLLVEAVATRGRQEGLLLETDFETVKPLYHNVTTTCGFQLGPLEWCPNALAHFRGDLNPKDHPMSGLTPGDEKKRRVAQTWMRAASTPPMQPTAPTPDLNGMPGYLIKPLEAVVVLGAHAVKIRPSLEAIAQMKKLGGSSSDQVESAVKNYLHFQRI</sequence>
<organism evidence="1 2">
    <name type="scientific">Lindgomyces ingoldianus</name>
    <dbReference type="NCBI Taxonomy" id="673940"/>
    <lineage>
        <taxon>Eukaryota</taxon>
        <taxon>Fungi</taxon>
        <taxon>Dikarya</taxon>
        <taxon>Ascomycota</taxon>
        <taxon>Pezizomycotina</taxon>
        <taxon>Dothideomycetes</taxon>
        <taxon>Pleosporomycetidae</taxon>
        <taxon>Pleosporales</taxon>
        <taxon>Lindgomycetaceae</taxon>
        <taxon>Lindgomyces</taxon>
    </lineage>
</organism>
<comment type="caution">
    <text evidence="1">The sequence shown here is derived from an EMBL/GenBank/DDBJ whole genome shotgun (WGS) entry which is preliminary data.</text>
</comment>
<proteinExistence type="predicted"/>
<evidence type="ECO:0000313" key="2">
    <source>
        <dbReference type="Proteomes" id="UP000799755"/>
    </source>
</evidence>
<dbReference type="Proteomes" id="UP000799755">
    <property type="component" value="Unassembled WGS sequence"/>
</dbReference>
<protein>
    <submittedName>
        <fullName evidence="1">Uncharacterized protein</fullName>
    </submittedName>
</protein>
<dbReference type="EMBL" id="MU003515">
    <property type="protein sequence ID" value="KAF2468577.1"/>
    <property type="molecule type" value="Genomic_DNA"/>
</dbReference>
<keyword evidence="2" id="KW-1185">Reference proteome</keyword>
<reference evidence="1" key="1">
    <citation type="journal article" date="2020" name="Stud. Mycol.">
        <title>101 Dothideomycetes genomes: a test case for predicting lifestyles and emergence of pathogens.</title>
        <authorList>
            <person name="Haridas S."/>
            <person name="Albert R."/>
            <person name="Binder M."/>
            <person name="Bloem J."/>
            <person name="Labutti K."/>
            <person name="Salamov A."/>
            <person name="Andreopoulos B."/>
            <person name="Baker S."/>
            <person name="Barry K."/>
            <person name="Bills G."/>
            <person name="Bluhm B."/>
            <person name="Cannon C."/>
            <person name="Castanera R."/>
            <person name="Culley D."/>
            <person name="Daum C."/>
            <person name="Ezra D."/>
            <person name="Gonzalez J."/>
            <person name="Henrissat B."/>
            <person name="Kuo A."/>
            <person name="Liang C."/>
            <person name="Lipzen A."/>
            <person name="Lutzoni F."/>
            <person name="Magnuson J."/>
            <person name="Mondo S."/>
            <person name="Nolan M."/>
            <person name="Ohm R."/>
            <person name="Pangilinan J."/>
            <person name="Park H.-J."/>
            <person name="Ramirez L."/>
            <person name="Alfaro M."/>
            <person name="Sun H."/>
            <person name="Tritt A."/>
            <person name="Yoshinaga Y."/>
            <person name="Zwiers L.-H."/>
            <person name="Turgeon B."/>
            <person name="Goodwin S."/>
            <person name="Spatafora J."/>
            <person name="Crous P."/>
            <person name="Grigoriev I."/>
        </authorList>
    </citation>
    <scope>NUCLEOTIDE SEQUENCE</scope>
    <source>
        <strain evidence="1">ATCC 200398</strain>
    </source>
</reference>
<name>A0ACB6QR65_9PLEO</name>
<gene>
    <name evidence="1" type="ORF">BDR25DRAFT_316044</name>
</gene>
<accession>A0ACB6QR65</accession>
<evidence type="ECO:0000313" key="1">
    <source>
        <dbReference type="EMBL" id="KAF2468577.1"/>
    </source>
</evidence>